<evidence type="ECO:0000256" key="7">
    <source>
        <dbReference type="ARBA" id="ARBA00023136"/>
    </source>
</evidence>
<comment type="caution">
    <text evidence="10">Lacks conserved residue(s) required for the propagation of feature annotation.</text>
</comment>
<comment type="similarity">
    <text evidence="10">Belongs to the insect chemoreceptor superfamily. Heteromeric odorant receptor channel (TC 1.A.69) family.</text>
</comment>
<comment type="subcellular location">
    <subcellularLocation>
        <location evidence="1 10">Cell membrane</location>
        <topology evidence="1 10">Multi-pass membrane protein</topology>
    </subcellularLocation>
</comment>
<feature type="transmembrane region" description="Helical" evidence="10">
    <location>
        <begin position="298"/>
        <end position="320"/>
    </location>
</feature>
<dbReference type="PANTHER" id="PTHR21137">
    <property type="entry name" value="ODORANT RECEPTOR"/>
    <property type="match status" value="1"/>
</dbReference>
<name>A0A6P3XZ22_DINQU</name>
<feature type="transmembrane region" description="Helical" evidence="10">
    <location>
        <begin position="191"/>
        <end position="214"/>
    </location>
</feature>
<evidence type="ECO:0000256" key="5">
    <source>
        <dbReference type="ARBA" id="ARBA00022725"/>
    </source>
</evidence>
<organism evidence="11 12">
    <name type="scientific">Dinoponera quadriceps</name>
    <name type="common">South American ant</name>
    <dbReference type="NCBI Taxonomy" id="609295"/>
    <lineage>
        <taxon>Eukaryota</taxon>
        <taxon>Metazoa</taxon>
        <taxon>Ecdysozoa</taxon>
        <taxon>Arthropoda</taxon>
        <taxon>Hexapoda</taxon>
        <taxon>Insecta</taxon>
        <taxon>Pterygota</taxon>
        <taxon>Neoptera</taxon>
        <taxon>Endopterygota</taxon>
        <taxon>Hymenoptera</taxon>
        <taxon>Apocrita</taxon>
        <taxon>Aculeata</taxon>
        <taxon>Formicoidea</taxon>
        <taxon>Formicidae</taxon>
        <taxon>Ponerinae</taxon>
        <taxon>Ponerini</taxon>
        <taxon>Dinoponera</taxon>
    </lineage>
</organism>
<gene>
    <name evidence="12" type="primary">LOC106749158</name>
</gene>
<dbReference type="GO" id="GO:0005886">
    <property type="term" value="C:plasma membrane"/>
    <property type="evidence" value="ECO:0007669"/>
    <property type="project" value="UniProtKB-SubCell"/>
</dbReference>
<protein>
    <recommendedName>
        <fullName evidence="10">Odorant receptor</fullName>
    </recommendedName>
</protein>
<dbReference type="Pfam" id="PF02949">
    <property type="entry name" value="7tm_6"/>
    <property type="match status" value="1"/>
</dbReference>
<evidence type="ECO:0000313" key="11">
    <source>
        <dbReference type="Proteomes" id="UP000515204"/>
    </source>
</evidence>
<dbReference type="OrthoDB" id="6765072at2759"/>
<feature type="transmembrane region" description="Helical" evidence="10">
    <location>
        <begin position="274"/>
        <end position="292"/>
    </location>
</feature>
<dbReference type="InterPro" id="IPR004117">
    <property type="entry name" value="7tm6_olfct_rcpt"/>
</dbReference>
<keyword evidence="7 10" id="KW-0472">Membrane</keyword>
<dbReference type="GeneID" id="106749158"/>
<dbReference type="GO" id="GO:0007165">
    <property type="term" value="P:signal transduction"/>
    <property type="evidence" value="ECO:0007669"/>
    <property type="project" value="UniProtKB-KW"/>
</dbReference>
<dbReference type="RefSeq" id="XP_014483805.1">
    <property type="nucleotide sequence ID" value="XM_014628319.1"/>
</dbReference>
<evidence type="ECO:0000256" key="10">
    <source>
        <dbReference type="RuleBase" id="RU351113"/>
    </source>
</evidence>
<evidence type="ECO:0000256" key="9">
    <source>
        <dbReference type="ARBA" id="ARBA00023224"/>
    </source>
</evidence>
<reference evidence="12" key="1">
    <citation type="submission" date="2025-08" db="UniProtKB">
        <authorList>
            <consortium name="RefSeq"/>
        </authorList>
    </citation>
    <scope>IDENTIFICATION</scope>
</reference>
<dbReference type="GO" id="GO:0005549">
    <property type="term" value="F:odorant binding"/>
    <property type="evidence" value="ECO:0007669"/>
    <property type="project" value="InterPro"/>
</dbReference>
<evidence type="ECO:0000256" key="4">
    <source>
        <dbReference type="ARBA" id="ARBA00022692"/>
    </source>
</evidence>
<evidence type="ECO:0000256" key="2">
    <source>
        <dbReference type="ARBA" id="ARBA00022475"/>
    </source>
</evidence>
<keyword evidence="6 10" id="KW-1133">Transmembrane helix</keyword>
<evidence type="ECO:0000256" key="3">
    <source>
        <dbReference type="ARBA" id="ARBA00022606"/>
    </source>
</evidence>
<feature type="transmembrane region" description="Helical" evidence="10">
    <location>
        <begin position="129"/>
        <end position="150"/>
    </location>
</feature>
<dbReference type="PANTHER" id="PTHR21137:SF35">
    <property type="entry name" value="ODORANT RECEPTOR 19A-RELATED"/>
    <property type="match status" value="1"/>
</dbReference>
<dbReference type="GO" id="GO:0004984">
    <property type="term" value="F:olfactory receptor activity"/>
    <property type="evidence" value="ECO:0007669"/>
    <property type="project" value="InterPro"/>
</dbReference>
<keyword evidence="4 10" id="KW-0812">Transmembrane</keyword>
<dbReference type="KEGG" id="dqu:106749158"/>
<evidence type="ECO:0000256" key="8">
    <source>
        <dbReference type="ARBA" id="ARBA00023170"/>
    </source>
</evidence>
<keyword evidence="9 10" id="KW-0807">Transducer</keyword>
<dbReference type="Proteomes" id="UP000515204">
    <property type="component" value="Unplaced"/>
</dbReference>
<keyword evidence="5 10" id="KW-0552">Olfaction</keyword>
<keyword evidence="11" id="KW-1185">Reference proteome</keyword>
<dbReference type="AlphaFoldDB" id="A0A6P3XZ22"/>
<keyword evidence="8 10" id="KW-0675">Receptor</keyword>
<evidence type="ECO:0000256" key="6">
    <source>
        <dbReference type="ARBA" id="ARBA00022989"/>
    </source>
</evidence>
<keyword evidence="2" id="KW-1003">Cell membrane</keyword>
<accession>A0A6P3XZ22</accession>
<sequence length="395" mass="45030">MGHMEDALGESMIIRSTISPSLKYGLQFLGMWPDMTYGIVNRLLFMLSILIMQFFQYHYVFAHFKFNEMQNLVDSLTATLDYSLTIVKLTMLWKNRRVVREILVAMDTDWRECISVDRYLQVMTSKANISYFCSNAMLGLNTIAAILYLLSDYALNKDKSDNITSRSFPIKLTFPFEAEESPAYELLVLTLFLHGILNVFTVTIVNALIFTLVLHASGQIDIICEEFKTLSEEKTPYNGNFEHSIGTLIERHNKVILFSKNLDKLLSFMALMQVFWNTLIICSLEIFFMISFHNEPGFGLVKIVFAYGGITIEIFIFCFAGEYLRLKSKSLADAAYESLWYNMSPTNGKNILFIIMRSQKQLSLTAGGMANLSLEAFASIMKASASYVSVLNAMY</sequence>
<evidence type="ECO:0000313" key="12">
    <source>
        <dbReference type="RefSeq" id="XP_014483805.1"/>
    </source>
</evidence>
<feature type="transmembrane region" description="Helical" evidence="10">
    <location>
        <begin position="39"/>
        <end position="60"/>
    </location>
</feature>
<proteinExistence type="inferred from homology"/>
<keyword evidence="3 10" id="KW-0716">Sensory transduction</keyword>
<evidence type="ECO:0000256" key="1">
    <source>
        <dbReference type="ARBA" id="ARBA00004651"/>
    </source>
</evidence>